<dbReference type="Gene3D" id="1.20.120.530">
    <property type="entry name" value="GntR ligand-binding domain-like"/>
    <property type="match status" value="1"/>
</dbReference>
<dbReference type="PANTHER" id="PTHR43537:SF20">
    <property type="entry name" value="HTH-TYPE TRANSCRIPTIONAL REPRESSOR GLAR"/>
    <property type="match status" value="1"/>
</dbReference>
<dbReference type="GO" id="GO:0003677">
    <property type="term" value="F:DNA binding"/>
    <property type="evidence" value="ECO:0007669"/>
    <property type="project" value="UniProtKB-KW"/>
</dbReference>
<dbReference type="InterPro" id="IPR008920">
    <property type="entry name" value="TF_FadR/GntR_C"/>
</dbReference>
<dbReference type="Pfam" id="PF00392">
    <property type="entry name" value="GntR"/>
    <property type="match status" value="1"/>
</dbReference>
<dbReference type="SUPFAM" id="SSF48008">
    <property type="entry name" value="GntR ligand-binding domain-like"/>
    <property type="match status" value="1"/>
</dbReference>
<dbReference type="SMART" id="SM00345">
    <property type="entry name" value="HTH_GNTR"/>
    <property type="match status" value="1"/>
</dbReference>
<dbReference type="AlphaFoldDB" id="A0AAW9QBS5"/>
<evidence type="ECO:0000256" key="3">
    <source>
        <dbReference type="ARBA" id="ARBA00023163"/>
    </source>
</evidence>
<keyword evidence="3" id="KW-0804">Transcription</keyword>
<dbReference type="EMBL" id="JAZIBG010000019">
    <property type="protein sequence ID" value="MEF7613808.1"/>
    <property type="molecule type" value="Genomic_DNA"/>
</dbReference>
<sequence length="260" mass="29181">MKPRIRVVPGTVDAVTAPDATIEEITLAEQAHRALRKDLISGAIPAGQPLRLEYLKERYGLSFSPLREALNRLQSERLVVSTTSRGFRVAPFSEEEMWDAIETRILIDCEALRRSLVRGDLAWEDRLVAAFDALMQAKQQREAGAPQVTPPDDVQLEARHHEFHCALISACGSRWLLDLSDQFYAQTERYRQPSLRDSAYWTPGRDVAVEHRQLLDAAVARDAGLAAGLLARHYRETGRMVKKVLALASPSRSADSSRLR</sequence>
<evidence type="ECO:0000313" key="6">
    <source>
        <dbReference type="Proteomes" id="UP001336250"/>
    </source>
</evidence>
<dbReference type="InterPro" id="IPR036388">
    <property type="entry name" value="WH-like_DNA-bd_sf"/>
</dbReference>
<dbReference type="GO" id="GO:0003700">
    <property type="term" value="F:DNA-binding transcription factor activity"/>
    <property type="evidence" value="ECO:0007669"/>
    <property type="project" value="InterPro"/>
</dbReference>
<keyword evidence="1" id="KW-0805">Transcription regulation</keyword>
<evidence type="ECO:0000256" key="1">
    <source>
        <dbReference type="ARBA" id="ARBA00023015"/>
    </source>
</evidence>
<dbReference type="SUPFAM" id="SSF46785">
    <property type="entry name" value="Winged helix' DNA-binding domain"/>
    <property type="match status" value="1"/>
</dbReference>
<protein>
    <submittedName>
        <fullName evidence="5">FCD domain-containing protein</fullName>
    </submittedName>
</protein>
<proteinExistence type="predicted"/>
<dbReference type="SMART" id="SM00895">
    <property type="entry name" value="FCD"/>
    <property type="match status" value="1"/>
</dbReference>
<dbReference type="Gene3D" id="1.10.10.10">
    <property type="entry name" value="Winged helix-like DNA-binding domain superfamily/Winged helix DNA-binding domain"/>
    <property type="match status" value="1"/>
</dbReference>
<accession>A0AAW9QBS5</accession>
<name>A0AAW9QBS5_9BURK</name>
<gene>
    <name evidence="5" type="ORF">V4F39_07790</name>
</gene>
<dbReference type="PANTHER" id="PTHR43537">
    <property type="entry name" value="TRANSCRIPTIONAL REGULATOR, GNTR FAMILY"/>
    <property type="match status" value="1"/>
</dbReference>
<dbReference type="Pfam" id="PF07729">
    <property type="entry name" value="FCD"/>
    <property type="match status" value="1"/>
</dbReference>
<comment type="caution">
    <text evidence="5">The sequence shown here is derived from an EMBL/GenBank/DDBJ whole genome shotgun (WGS) entry which is preliminary data.</text>
</comment>
<dbReference type="InterPro" id="IPR011711">
    <property type="entry name" value="GntR_C"/>
</dbReference>
<keyword evidence="2" id="KW-0238">DNA-binding</keyword>
<dbReference type="InterPro" id="IPR036390">
    <property type="entry name" value="WH_DNA-bd_sf"/>
</dbReference>
<feature type="domain" description="HTH gntR-type" evidence="4">
    <location>
        <begin position="25"/>
        <end position="92"/>
    </location>
</feature>
<dbReference type="Proteomes" id="UP001336250">
    <property type="component" value="Unassembled WGS sequence"/>
</dbReference>
<dbReference type="InterPro" id="IPR000524">
    <property type="entry name" value="Tscrpt_reg_HTH_GntR"/>
</dbReference>
<dbReference type="PROSITE" id="PS50949">
    <property type="entry name" value="HTH_GNTR"/>
    <property type="match status" value="1"/>
</dbReference>
<evidence type="ECO:0000259" key="4">
    <source>
        <dbReference type="PROSITE" id="PS50949"/>
    </source>
</evidence>
<organism evidence="5 6">
    <name type="scientific">Aquincola agrisoli</name>
    <dbReference type="NCBI Taxonomy" id="3119538"/>
    <lineage>
        <taxon>Bacteria</taxon>
        <taxon>Pseudomonadati</taxon>
        <taxon>Pseudomonadota</taxon>
        <taxon>Betaproteobacteria</taxon>
        <taxon>Burkholderiales</taxon>
        <taxon>Sphaerotilaceae</taxon>
        <taxon>Aquincola</taxon>
    </lineage>
</organism>
<reference evidence="5 6" key="1">
    <citation type="submission" date="2024-02" db="EMBL/GenBank/DDBJ databases">
        <title>Genome sequence of Aquincola sp. MAHUQ-54.</title>
        <authorList>
            <person name="Huq M.A."/>
        </authorList>
    </citation>
    <scope>NUCLEOTIDE SEQUENCE [LARGE SCALE GENOMIC DNA]</scope>
    <source>
        <strain evidence="5 6">MAHUQ-54</strain>
    </source>
</reference>
<dbReference type="RefSeq" id="WP_332288744.1">
    <property type="nucleotide sequence ID" value="NZ_JAZIBG010000019.1"/>
</dbReference>
<evidence type="ECO:0000313" key="5">
    <source>
        <dbReference type="EMBL" id="MEF7613808.1"/>
    </source>
</evidence>
<keyword evidence="6" id="KW-1185">Reference proteome</keyword>
<evidence type="ECO:0000256" key="2">
    <source>
        <dbReference type="ARBA" id="ARBA00023125"/>
    </source>
</evidence>